<sequence length="990" mass="102787">MLVGSIHPPVRLAVLAALLAAAGAALAAPAGPSDLVISQVYGAGGNNGAAWNRDFIELFNRGSTTINLNGMSVQYQSETGTTWQATKLPDFALKPGQYFLVGGATNNAAIGADIGAQDQTGSLNLSGTTGKVALARVGTAMTTPDGGNDVIDMVGFGGANRFETAVAPSPSTVNSIQRQREGCVDTDNNAADFFAAPVVGPRRTSTPLHLCGAPEQKPIVPNCPAAAWARMNNATSALLTASDEDSIVNAASITSAAVPGITLGAFTPAAAVGGTGSVSLEVDASVAPGIYPVVVRFANNDAQNASCTVSVKIAGVHTVPQIQGSGPTSPYNNTAQSTEGVVTHKVAGAFYIQDPVGDGDPTTSDGIYVFGSAGGAMVGDLVRVTGTVTEYTPSGAPRSLTEIKDLLEVTRLGSGYTIAPTNIELHNADLARYEGMLVRVTTPLTVNQNAFLADRGELVLSYGRREVPTNRYRPGTPEARAMAAANDANILVLDDNIFTTPATVPYLGEDGTVRSGDTVTDLIGALDYGSIGGSGAAFKLQPTQTPTFTRTNPREPAPQLAPGNLKVASANVLNFFTTFTDGTDAWGRTGQGCALGNKVLASNCRGASNMEEFVRQRDKIVAALVGMDADVVGLMELQNSGDTTVGYLVDQLNAALGSTVYAYVPQPPATGTDAIRVGMIYKPASVSLVGGALSDGASVNNRPPMAQTFKANNNGAKFSLIVNHLKAKSGCSGAGAGDTDSGDGQSCWNKTRVQQAQRLLDYFIPLVVATSGDPDVLVVGDMNAHGFEDPIDLYTTNGLVNEIERFVRPRDIPYSYVFDGQSGYLDHALASTSLDSQVVDVAEWHNNADEPTALDYKQQDLYVNGPYRASDHDPVVLSLNLTPLFTDMTGSVKIAQGGLTVNRFTGKYSGTVTFTNTGTAPINGPLQFVLAGLGDGVTLDNKSGDMNGAPYITLQNASLAPGASVSVTTTFSNPSKVSIVYTPKLYSGTF</sequence>
<keyword evidence="3" id="KW-0540">Nuclease</keyword>
<dbReference type="InterPro" id="IPR005135">
    <property type="entry name" value="Endo/exonuclease/phosphatase"/>
</dbReference>
<dbReference type="PANTHER" id="PTHR42834">
    <property type="entry name" value="ENDONUCLEASE/EXONUCLEASE/PHOSPHATASE FAMILY PROTEIN (AFU_ORTHOLOGUE AFUA_3G09210)"/>
    <property type="match status" value="1"/>
</dbReference>
<keyword evidence="4" id="KW-1185">Reference proteome</keyword>
<dbReference type="CDD" id="cd10283">
    <property type="entry name" value="MnuA_DNase1-like"/>
    <property type="match status" value="1"/>
</dbReference>
<dbReference type="Gene3D" id="3.60.10.10">
    <property type="entry name" value="Endonuclease/exonuclease/phosphatase"/>
    <property type="match status" value="1"/>
</dbReference>
<proteinExistence type="predicted"/>
<feature type="domain" description="LTD" evidence="2">
    <location>
        <begin position="22"/>
        <end position="158"/>
    </location>
</feature>
<protein>
    <submittedName>
        <fullName evidence="3">ExeM/NucH family extracellular endonuclease</fullName>
    </submittedName>
</protein>
<reference evidence="3 4" key="1">
    <citation type="submission" date="2019-03" db="EMBL/GenBank/DDBJ databases">
        <title>Draft genome of Massilia hortus sp. nov., a novel bacterial species of the Oxalobacteraceae family.</title>
        <authorList>
            <person name="Peta V."/>
            <person name="Raths R."/>
            <person name="Bucking H."/>
        </authorList>
    </citation>
    <scope>NUCLEOTIDE SEQUENCE [LARGE SCALE GENOMIC DNA]</scope>
    <source>
        <strain evidence="3 4">ONC3</strain>
    </source>
</reference>
<evidence type="ECO:0000313" key="3">
    <source>
        <dbReference type="EMBL" id="TFW36022.1"/>
    </source>
</evidence>
<dbReference type="EMBL" id="SPUM01000005">
    <property type="protein sequence ID" value="TFW36022.1"/>
    <property type="molecule type" value="Genomic_DNA"/>
</dbReference>
<gene>
    <name evidence="3" type="ORF">E4O92_00900</name>
</gene>
<dbReference type="SUPFAM" id="SSF74853">
    <property type="entry name" value="Lamin A/C globular tail domain"/>
    <property type="match status" value="1"/>
</dbReference>
<organism evidence="3 4">
    <name type="scientific">Massilia horti</name>
    <dbReference type="NCBI Taxonomy" id="2562153"/>
    <lineage>
        <taxon>Bacteria</taxon>
        <taxon>Pseudomonadati</taxon>
        <taxon>Pseudomonadota</taxon>
        <taxon>Betaproteobacteria</taxon>
        <taxon>Burkholderiales</taxon>
        <taxon>Oxalobacteraceae</taxon>
        <taxon>Telluria group</taxon>
        <taxon>Massilia</taxon>
    </lineage>
</organism>
<keyword evidence="3" id="KW-0255">Endonuclease</keyword>
<dbReference type="InterPro" id="IPR047971">
    <property type="entry name" value="ExeM-like"/>
</dbReference>
<name>A0A4Y9T6C7_9BURK</name>
<dbReference type="NCBIfam" id="NF033681">
    <property type="entry name" value="ExeM_NucH_DNase"/>
    <property type="match status" value="1"/>
</dbReference>
<dbReference type="AlphaFoldDB" id="A0A4Y9T6C7"/>
<dbReference type="PANTHER" id="PTHR42834:SF1">
    <property type="entry name" value="ENDONUCLEASE_EXONUCLEASE_PHOSPHATASE FAMILY PROTEIN (AFU_ORTHOLOGUE AFUA_3G09210)"/>
    <property type="match status" value="1"/>
</dbReference>
<keyword evidence="3" id="KW-0378">Hydrolase</keyword>
<dbReference type="Gene3D" id="2.60.40.1260">
    <property type="entry name" value="Lamin Tail domain"/>
    <property type="match status" value="1"/>
</dbReference>
<dbReference type="GO" id="GO:0004519">
    <property type="term" value="F:endonuclease activity"/>
    <property type="evidence" value="ECO:0007669"/>
    <property type="project" value="UniProtKB-KW"/>
</dbReference>
<keyword evidence="1" id="KW-0732">Signal</keyword>
<dbReference type="InterPro" id="IPR036691">
    <property type="entry name" value="Endo/exonu/phosph_ase_sf"/>
</dbReference>
<dbReference type="PROSITE" id="PS51841">
    <property type="entry name" value="LTD"/>
    <property type="match status" value="1"/>
</dbReference>
<evidence type="ECO:0000256" key="1">
    <source>
        <dbReference type="SAM" id="SignalP"/>
    </source>
</evidence>
<dbReference type="InterPro" id="IPR036415">
    <property type="entry name" value="Lamin_tail_dom_sf"/>
</dbReference>
<dbReference type="Proteomes" id="UP000297258">
    <property type="component" value="Unassembled WGS sequence"/>
</dbReference>
<dbReference type="Pfam" id="PF00932">
    <property type="entry name" value="LTD"/>
    <property type="match status" value="1"/>
</dbReference>
<comment type="caution">
    <text evidence="3">The sequence shown here is derived from an EMBL/GenBank/DDBJ whole genome shotgun (WGS) entry which is preliminary data.</text>
</comment>
<dbReference type="OrthoDB" id="9800417at2"/>
<accession>A0A4Y9T6C7</accession>
<feature type="chain" id="PRO_5021454860" evidence="1">
    <location>
        <begin position="28"/>
        <end position="990"/>
    </location>
</feature>
<evidence type="ECO:0000259" key="2">
    <source>
        <dbReference type="PROSITE" id="PS51841"/>
    </source>
</evidence>
<evidence type="ECO:0000313" key="4">
    <source>
        <dbReference type="Proteomes" id="UP000297258"/>
    </source>
</evidence>
<dbReference type="Pfam" id="PF03372">
    <property type="entry name" value="Exo_endo_phos"/>
    <property type="match status" value="1"/>
</dbReference>
<dbReference type="InterPro" id="IPR001322">
    <property type="entry name" value="Lamin_tail_dom"/>
</dbReference>
<dbReference type="SUPFAM" id="SSF56219">
    <property type="entry name" value="DNase I-like"/>
    <property type="match status" value="1"/>
</dbReference>
<dbReference type="CDD" id="cd04486">
    <property type="entry name" value="YhcR_OBF_like"/>
    <property type="match status" value="1"/>
</dbReference>
<feature type="signal peptide" evidence="1">
    <location>
        <begin position="1"/>
        <end position="27"/>
    </location>
</feature>